<dbReference type="Proteomes" id="UP001056291">
    <property type="component" value="Chromosome"/>
</dbReference>
<evidence type="ECO:0000256" key="1">
    <source>
        <dbReference type="ARBA" id="ARBA00007452"/>
    </source>
</evidence>
<sequence length="233" mass="25320">MIIHALTREKGRFAGLVRGGAGRRMRGVLQPGNEVDLSWRGRLSEQLGTFTVEARKAHTSNLFDAPVALAASSAALALLDIALPEREPHPALYDASLLLLTSMEKNADIWPTLFVKWELGLLAEIGYGLDLSSCAATGNVENLVYVSPKTGKAVSKSAGEPYHDRLLPLPVFLQPGPTDLLPSDAAIKSDILNGLALTGYFIEKAILEHRPNIHLAARERFLITLEKSFFRAA</sequence>
<accession>A0ABY4W321</accession>
<protein>
    <recommendedName>
        <fullName evidence="2">DNA repair protein RecO</fullName>
    </recommendedName>
    <alternativeName>
        <fullName evidence="6">Recombination protein O</fullName>
    </alternativeName>
</protein>
<proteinExistence type="inferred from homology"/>
<dbReference type="InterPro" id="IPR003717">
    <property type="entry name" value="RecO"/>
</dbReference>
<keyword evidence="3" id="KW-0227">DNA damage</keyword>
<dbReference type="InterPro" id="IPR012340">
    <property type="entry name" value="NA-bd_OB-fold"/>
</dbReference>
<keyword evidence="5" id="KW-0234">DNA repair</keyword>
<evidence type="ECO:0000259" key="7">
    <source>
        <dbReference type="Pfam" id="PF11967"/>
    </source>
</evidence>
<comment type="similarity">
    <text evidence="1">Belongs to the RecO family.</text>
</comment>
<name>A0ABY4W321_9PROT</name>
<evidence type="ECO:0000256" key="5">
    <source>
        <dbReference type="ARBA" id="ARBA00023204"/>
    </source>
</evidence>
<evidence type="ECO:0000256" key="2">
    <source>
        <dbReference type="ARBA" id="ARBA00021310"/>
    </source>
</evidence>
<dbReference type="NCBIfam" id="TIGR00613">
    <property type="entry name" value="reco"/>
    <property type="match status" value="1"/>
</dbReference>
<keyword evidence="9" id="KW-1185">Reference proteome</keyword>
<organism evidence="8 9">
    <name type="scientific">Sneathiella marina</name>
    <dbReference type="NCBI Taxonomy" id="2950108"/>
    <lineage>
        <taxon>Bacteria</taxon>
        <taxon>Pseudomonadati</taxon>
        <taxon>Pseudomonadota</taxon>
        <taxon>Alphaproteobacteria</taxon>
        <taxon>Sneathiellales</taxon>
        <taxon>Sneathiellaceae</taxon>
        <taxon>Sneathiella</taxon>
    </lineage>
</organism>
<dbReference type="InterPro" id="IPR037278">
    <property type="entry name" value="ARFGAP/RecO"/>
</dbReference>
<dbReference type="Gene3D" id="2.40.50.140">
    <property type="entry name" value="Nucleic acid-binding proteins"/>
    <property type="match status" value="1"/>
</dbReference>
<reference evidence="8" key="1">
    <citation type="submission" date="2022-06" db="EMBL/GenBank/DDBJ databases">
        <title>Sneathiella actinostolidae sp. nov., isolated from a sea anemonein the Western Pacific Ocean.</title>
        <authorList>
            <person name="Wei M.J."/>
        </authorList>
    </citation>
    <scope>NUCLEOTIDE SEQUENCE</scope>
    <source>
        <strain evidence="8">PHK-P5</strain>
    </source>
</reference>
<evidence type="ECO:0000313" key="9">
    <source>
        <dbReference type="Proteomes" id="UP001056291"/>
    </source>
</evidence>
<dbReference type="PANTHER" id="PTHR33991">
    <property type="entry name" value="DNA REPAIR PROTEIN RECO"/>
    <property type="match status" value="1"/>
</dbReference>
<dbReference type="EMBL" id="CP098747">
    <property type="protein sequence ID" value="USG60130.1"/>
    <property type="molecule type" value="Genomic_DNA"/>
</dbReference>
<evidence type="ECO:0000256" key="4">
    <source>
        <dbReference type="ARBA" id="ARBA00023172"/>
    </source>
</evidence>
<feature type="domain" description="DNA replication/recombination mediator RecO N-terminal" evidence="7">
    <location>
        <begin position="1"/>
        <end position="52"/>
    </location>
</feature>
<dbReference type="SUPFAM" id="SSF57863">
    <property type="entry name" value="ArfGap/RecO-like zinc finger"/>
    <property type="match status" value="1"/>
</dbReference>
<gene>
    <name evidence="8" type="primary">recO</name>
    <name evidence="8" type="ORF">NBZ79_13190</name>
</gene>
<evidence type="ECO:0000313" key="8">
    <source>
        <dbReference type="EMBL" id="USG60130.1"/>
    </source>
</evidence>
<dbReference type="Pfam" id="PF11967">
    <property type="entry name" value="RecO_N"/>
    <property type="match status" value="1"/>
</dbReference>
<evidence type="ECO:0000256" key="3">
    <source>
        <dbReference type="ARBA" id="ARBA00022763"/>
    </source>
</evidence>
<keyword evidence="4" id="KW-0233">DNA recombination</keyword>
<evidence type="ECO:0000256" key="6">
    <source>
        <dbReference type="ARBA" id="ARBA00033409"/>
    </source>
</evidence>
<dbReference type="Pfam" id="PF02565">
    <property type="entry name" value="RecO_C"/>
    <property type="match status" value="1"/>
</dbReference>
<dbReference type="PANTHER" id="PTHR33991:SF1">
    <property type="entry name" value="DNA REPAIR PROTEIN RECO"/>
    <property type="match status" value="1"/>
</dbReference>
<dbReference type="InterPro" id="IPR042242">
    <property type="entry name" value="RecO_C"/>
</dbReference>
<dbReference type="InterPro" id="IPR022572">
    <property type="entry name" value="DNA_rep/recomb_RecO_N"/>
</dbReference>
<dbReference type="Gene3D" id="1.20.1440.120">
    <property type="entry name" value="Recombination protein O, C-terminal domain"/>
    <property type="match status" value="1"/>
</dbReference>